<dbReference type="Proteomes" id="UP000765509">
    <property type="component" value="Unassembled WGS sequence"/>
</dbReference>
<sequence>MCLQLNQEPAITPQEASKKVIDLTSPQEASVDIYKASQKSHNNALKHKEYQILADQWKNSINSYLTVRIFLGHPNTCKLLNRRHAVLEKKNMIPLTAERRKKNPPPPKQVPKTAPVSRSNNSNLKNQPKPQQWQRQGTSHKTVQPGLHNPRNSEGCHGKFITDGQNNDGITEKGGCQIKISEMIFDTFDAI</sequence>
<protein>
    <submittedName>
        <fullName evidence="2">Uncharacterized protein</fullName>
    </submittedName>
</protein>
<gene>
    <name evidence="2" type="ORF">O181_070154</name>
</gene>
<organism evidence="2 3">
    <name type="scientific">Austropuccinia psidii MF-1</name>
    <dbReference type="NCBI Taxonomy" id="1389203"/>
    <lineage>
        <taxon>Eukaryota</taxon>
        <taxon>Fungi</taxon>
        <taxon>Dikarya</taxon>
        <taxon>Basidiomycota</taxon>
        <taxon>Pucciniomycotina</taxon>
        <taxon>Pucciniomycetes</taxon>
        <taxon>Pucciniales</taxon>
        <taxon>Sphaerophragmiaceae</taxon>
        <taxon>Austropuccinia</taxon>
    </lineage>
</organism>
<evidence type="ECO:0000256" key="1">
    <source>
        <dbReference type="SAM" id="MobiDB-lite"/>
    </source>
</evidence>
<comment type="caution">
    <text evidence="2">The sequence shown here is derived from an EMBL/GenBank/DDBJ whole genome shotgun (WGS) entry which is preliminary data.</text>
</comment>
<evidence type="ECO:0000313" key="3">
    <source>
        <dbReference type="Proteomes" id="UP000765509"/>
    </source>
</evidence>
<accession>A0A9Q3I976</accession>
<dbReference type="AlphaFoldDB" id="A0A9Q3I976"/>
<feature type="region of interest" description="Disordered" evidence="1">
    <location>
        <begin position="91"/>
        <end position="168"/>
    </location>
</feature>
<proteinExistence type="predicted"/>
<keyword evidence="3" id="KW-1185">Reference proteome</keyword>
<evidence type="ECO:0000313" key="2">
    <source>
        <dbReference type="EMBL" id="MBW0530439.1"/>
    </source>
</evidence>
<feature type="compositionally biased region" description="Polar residues" evidence="1">
    <location>
        <begin position="116"/>
        <end position="142"/>
    </location>
</feature>
<name>A0A9Q3I976_9BASI</name>
<dbReference type="EMBL" id="AVOT02036005">
    <property type="protein sequence ID" value="MBW0530439.1"/>
    <property type="molecule type" value="Genomic_DNA"/>
</dbReference>
<reference evidence="2" key="1">
    <citation type="submission" date="2021-03" db="EMBL/GenBank/DDBJ databases">
        <title>Draft genome sequence of rust myrtle Austropuccinia psidii MF-1, a brazilian biotype.</title>
        <authorList>
            <person name="Quecine M.C."/>
            <person name="Pachon D.M.R."/>
            <person name="Bonatelli M.L."/>
            <person name="Correr F.H."/>
            <person name="Franceschini L.M."/>
            <person name="Leite T.F."/>
            <person name="Margarido G.R.A."/>
            <person name="Almeida C.A."/>
            <person name="Ferrarezi J.A."/>
            <person name="Labate C.A."/>
        </authorList>
    </citation>
    <scope>NUCLEOTIDE SEQUENCE</scope>
    <source>
        <strain evidence="2">MF-1</strain>
    </source>
</reference>